<dbReference type="Pfam" id="PF09506">
    <property type="entry name" value="Salt_tol_Pase"/>
    <property type="match status" value="1"/>
</dbReference>
<sequence length="421" mass="46542">MTSFTGLPLHQQTYSLQHEALIDLLATTENLLIIQDLDGVCMGLVKDPLHRQIDPAYVEATQAFDGHFFVLTNGEHIGQRGVNGIVERAYANHPISYLPGLAAGGVQWQDRSGEVLHPGVSDEELSFLTAIPDRIQQRLRQFFSDRPTDLTPEQLEFCIEASALDNKASPTANLNTFYEALGNGHEIYIALQHEMQALMRELLAEAAQKGLSDSFFVHYAPNLGRDTSGTEIVWFSQGNESGTTDFQFMLRGAVKEAGVLAILNRYYHQRTGTYPLGAAFNSRQAPHDHQMLLQRVQENFDPATMPLIVGVGDTVTSKMVEENGELQAKRGGSDRNFLQLIQDINLHFGKGNLVVYIDSSGGELKNRQAIQVAAVNGKPEVVQGPCDPRDTTDPLKLNLVFPGGYQQYCAAFKTAAKRRQT</sequence>
<dbReference type="RefSeq" id="WP_377967148.1">
    <property type="nucleotide sequence ID" value="NZ_JBHZOL010000095.1"/>
</dbReference>
<gene>
    <name evidence="1" type="primary">stpA</name>
    <name evidence="1" type="ORF">ACFVKH_16770</name>
</gene>
<comment type="caution">
    <text evidence="1">The sequence shown here is derived from an EMBL/GenBank/DDBJ whole genome shotgun (WGS) entry which is preliminary data.</text>
</comment>
<dbReference type="NCBIfam" id="TIGR02399">
    <property type="entry name" value="salt_tol_Pase"/>
    <property type="match status" value="1"/>
</dbReference>
<evidence type="ECO:0000313" key="1">
    <source>
        <dbReference type="EMBL" id="MFE4107940.1"/>
    </source>
</evidence>
<name>A0ABW6IK20_9CYAN</name>
<dbReference type="EMBL" id="JBHZOL010000095">
    <property type="protein sequence ID" value="MFE4107940.1"/>
    <property type="molecule type" value="Genomic_DNA"/>
</dbReference>
<keyword evidence="1" id="KW-0378">Hydrolase</keyword>
<dbReference type="InterPro" id="IPR012765">
    <property type="entry name" value="GGPPase"/>
</dbReference>
<dbReference type="Proteomes" id="UP001600165">
    <property type="component" value="Unassembled WGS sequence"/>
</dbReference>
<organism evidence="1 2">
    <name type="scientific">Almyronema epifaneia S1</name>
    <dbReference type="NCBI Taxonomy" id="2991925"/>
    <lineage>
        <taxon>Bacteria</taxon>
        <taxon>Bacillati</taxon>
        <taxon>Cyanobacteriota</taxon>
        <taxon>Cyanophyceae</taxon>
        <taxon>Nodosilineales</taxon>
        <taxon>Nodosilineaceae</taxon>
        <taxon>Almyronema</taxon>
        <taxon>Almyronema epifaneia</taxon>
    </lineage>
</organism>
<reference evidence="1 2" key="1">
    <citation type="submission" date="2024-10" db="EMBL/GenBank/DDBJ databases">
        <authorList>
            <person name="Ratan Roy A."/>
            <person name="Morales Sandoval P.H."/>
            <person name="De Los Santos Villalobos S."/>
            <person name="Chakraborty S."/>
            <person name="Mukherjee J."/>
        </authorList>
    </citation>
    <scope>NUCLEOTIDE SEQUENCE [LARGE SCALE GENOMIC DNA]</scope>
    <source>
        <strain evidence="1 2">S1</strain>
    </source>
</reference>
<proteinExistence type="predicted"/>
<dbReference type="EC" id="3.1.3.69" evidence="1"/>
<protein>
    <submittedName>
        <fullName evidence="1">Glucosylglycerol 3-phosphatase</fullName>
        <ecNumber evidence="1">3.1.3.69</ecNumber>
    </submittedName>
</protein>
<dbReference type="GO" id="GO:0050530">
    <property type="term" value="F:glucosylglycerol 3-phosphatase activity"/>
    <property type="evidence" value="ECO:0007669"/>
    <property type="project" value="UniProtKB-EC"/>
</dbReference>
<accession>A0ABW6IK20</accession>
<evidence type="ECO:0000313" key="2">
    <source>
        <dbReference type="Proteomes" id="UP001600165"/>
    </source>
</evidence>
<keyword evidence="2" id="KW-1185">Reference proteome</keyword>